<protein>
    <submittedName>
        <fullName evidence="3">Uncharacterized protein</fullName>
    </submittedName>
</protein>
<reference evidence="3 4" key="1">
    <citation type="submission" date="2020-08" db="EMBL/GenBank/DDBJ databases">
        <title>Genomic Encyclopedia of Type Strains, Phase III (KMG-III): the genomes of soil and plant-associated and newly described type strains.</title>
        <authorList>
            <person name="Whitman W."/>
        </authorList>
    </citation>
    <scope>NUCLEOTIDE SEQUENCE [LARGE SCALE GENOMIC DNA]</scope>
    <source>
        <strain evidence="3 4">CECT 3266</strain>
    </source>
</reference>
<dbReference type="AlphaFoldDB" id="A0A7W7LK38"/>
<accession>A0A7W7LK38</accession>
<proteinExistence type="predicted"/>
<comment type="caution">
    <text evidence="3">The sequence shown here is derived from an EMBL/GenBank/DDBJ whole genome shotgun (WGS) entry which is preliminary data.</text>
</comment>
<keyword evidence="2" id="KW-0472">Membrane</keyword>
<evidence type="ECO:0000256" key="1">
    <source>
        <dbReference type="SAM" id="MobiDB-lite"/>
    </source>
</evidence>
<evidence type="ECO:0000313" key="3">
    <source>
        <dbReference type="EMBL" id="MBB4891148.1"/>
    </source>
</evidence>
<gene>
    <name evidence="3" type="ORF">FHS39_000148</name>
</gene>
<feature type="transmembrane region" description="Helical" evidence="2">
    <location>
        <begin position="28"/>
        <end position="45"/>
    </location>
</feature>
<evidence type="ECO:0000256" key="2">
    <source>
        <dbReference type="SAM" id="Phobius"/>
    </source>
</evidence>
<sequence length="92" mass="9654">MSTEKSIEKSADKKSALKKAKGFKKSKAGTYLSIGTTLFGAVSVAKQAKKARGERDTLQLVDAVVSAAAIATGVALLVRELRRMNSDDVLAG</sequence>
<keyword evidence="4" id="KW-1185">Reference proteome</keyword>
<dbReference type="EMBL" id="JACHJH010000001">
    <property type="protein sequence ID" value="MBB4891148.1"/>
    <property type="molecule type" value="Genomic_DNA"/>
</dbReference>
<dbReference type="RefSeq" id="WP_343069282.1">
    <property type="nucleotide sequence ID" value="NZ_JACHJH010000001.1"/>
</dbReference>
<feature type="transmembrane region" description="Helical" evidence="2">
    <location>
        <begin position="57"/>
        <end position="78"/>
    </location>
</feature>
<organism evidence="3 4">
    <name type="scientific">Streptomyces olivoverticillatus</name>
    <dbReference type="NCBI Taxonomy" id="66427"/>
    <lineage>
        <taxon>Bacteria</taxon>
        <taxon>Bacillati</taxon>
        <taxon>Actinomycetota</taxon>
        <taxon>Actinomycetes</taxon>
        <taxon>Kitasatosporales</taxon>
        <taxon>Streptomycetaceae</taxon>
        <taxon>Streptomyces</taxon>
    </lineage>
</organism>
<name>A0A7W7LK38_9ACTN</name>
<feature type="compositionally biased region" description="Basic and acidic residues" evidence="1">
    <location>
        <begin position="1"/>
        <end position="15"/>
    </location>
</feature>
<keyword evidence="2" id="KW-0812">Transmembrane</keyword>
<keyword evidence="2" id="KW-1133">Transmembrane helix</keyword>
<feature type="region of interest" description="Disordered" evidence="1">
    <location>
        <begin position="1"/>
        <end position="22"/>
    </location>
</feature>
<dbReference type="Proteomes" id="UP000556084">
    <property type="component" value="Unassembled WGS sequence"/>
</dbReference>
<evidence type="ECO:0000313" key="4">
    <source>
        <dbReference type="Proteomes" id="UP000556084"/>
    </source>
</evidence>